<organism evidence="1 2">
    <name type="scientific">Prauserella marina</name>
    <dbReference type="NCBI Taxonomy" id="530584"/>
    <lineage>
        <taxon>Bacteria</taxon>
        <taxon>Bacillati</taxon>
        <taxon>Actinomycetota</taxon>
        <taxon>Actinomycetes</taxon>
        <taxon>Pseudonocardiales</taxon>
        <taxon>Pseudonocardiaceae</taxon>
        <taxon>Prauserella</taxon>
    </lineage>
</organism>
<dbReference type="EMBL" id="FMZE01000015">
    <property type="protein sequence ID" value="SDD96597.1"/>
    <property type="molecule type" value="Genomic_DNA"/>
</dbReference>
<dbReference type="KEGG" id="pmad:BAY61_32385"/>
<dbReference type="AlphaFoldDB" id="A0A222W1H6"/>
<evidence type="ECO:0000313" key="1">
    <source>
        <dbReference type="EMBL" id="SDD96597.1"/>
    </source>
</evidence>
<dbReference type="Proteomes" id="UP000199494">
    <property type="component" value="Unassembled WGS sequence"/>
</dbReference>
<keyword evidence="2" id="KW-1185">Reference proteome</keyword>
<reference evidence="1 2" key="1">
    <citation type="submission" date="2016-10" db="EMBL/GenBank/DDBJ databases">
        <authorList>
            <person name="de Groot N.N."/>
        </authorList>
    </citation>
    <scope>NUCLEOTIDE SEQUENCE [LARGE SCALE GENOMIC DNA]</scope>
    <source>
        <strain evidence="1 2">CGMCC 4.5506</strain>
    </source>
</reference>
<sequence length="128" mass="13645">MSALTPVLLAAAAGDIALVGSNYFRITEVREPTHPAAPGLAWHGYWWRADLGHWGSATVLPPTRRQAGAAAAHHRRDRGVRMGRAAVLYLIRLNGVPLYWMVPPGDESAADDPPAPCRTAGCDGDPDG</sequence>
<accession>A0A222W1H6</accession>
<evidence type="ECO:0000313" key="2">
    <source>
        <dbReference type="Proteomes" id="UP000199494"/>
    </source>
</evidence>
<dbReference type="STRING" id="530584.SAMN05421630_11575"/>
<dbReference type="OrthoDB" id="9833525at2"/>
<protein>
    <submittedName>
        <fullName evidence="1">Uncharacterized protein</fullName>
    </submittedName>
</protein>
<gene>
    <name evidence="1" type="ORF">SAMN05421630_11575</name>
</gene>
<dbReference type="RefSeq" id="WP_091810651.1">
    <property type="nucleotide sequence ID" value="NZ_CP016354.1"/>
</dbReference>
<proteinExistence type="predicted"/>
<name>A0A222W1H6_9PSEU</name>